<organism evidence="1 2">
    <name type="scientific">Smallanthus sonchifolius</name>
    <dbReference type="NCBI Taxonomy" id="185202"/>
    <lineage>
        <taxon>Eukaryota</taxon>
        <taxon>Viridiplantae</taxon>
        <taxon>Streptophyta</taxon>
        <taxon>Embryophyta</taxon>
        <taxon>Tracheophyta</taxon>
        <taxon>Spermatophyta</taxon>
        <taxon>Magnoliopsida</taxon>
        <taxon>eudicotyledons</taxon>
        <taxon>Gunneridae</taxon>
        <taxon>Pentapetalae</taxon>
        <taxon>asterids</taxon>
        <taxon>campanulids</taxon>
        <taxon>Asterales</taxon>
        <taxon>Asteraceae</taxon>
        <taxon>Asteroideae</taxon>
        <taxon>Heliantheae alliance</taxon>
        <taxon>Millerieae</taxon>
        <taxon>Smallanthus</taxon>
    </lineage>
</organism>
<keyword evidence="2" id="KW-1185">Reference proteome</keyword>
<accession>A0ACB9IQ89</accession>
<evidence type="ECO:0000313" key="2">
    <source>
        <dbReference type="Proteomes" id="UP001056120"/>
    </source>
</evidence>
<evidence type="ECO:0000313" key="1">
    <source>
        <dbReference type="EMBL" id="KAI3809666.1"/>
    </source>
</evidence>
<sequence>MLRVLNKSSFNFVVGRRRLSTTATTVMSFGDGSHGALGLSTSVTRIGSDAYEPTPIPTLPPDVSSIAAGHYHSLAVTSQGHLWSWGRNAEYQLGRALDSPRETWVESQRINGLSGVRSAFASGVVSAAIRGDGSLWIWGKSKRGQLGLGNGIIEAVLPSRIKVLDKEEIIKVSFGWGHAVALTKDGKLFGWGYSADGRLGKRRIMGASHLDSKANLSSSLKLEDAEKVVLEAMDKENDMPIIWEPCLIDELKGAEVADVSCGLDHTLVLLRDGTLLSGGSNAYGQLGRSTQDMEFLPVDISVYPVSIATGLGHSLAICQIPSADGGGGISGIFSWGWGQNSQLGRVGPTNIPLPVDGLLGENPLSVSGGRVHTIAVMTNGDLFSWGCGRNGRLGLGSSADEPEPMLVEFAEGANVLQAVSGFDHTLVLTGN</sequence>
<dbReference type="Proteomes" id="UP001056120">
    <property type="component" value="Linkage Group LG07"/>
</dbReference>
<dbReference type="EMBL" id="CM042024">
    <property type="protein sequence ID" value="KAI3809666.1"/>
    <property type="molecule type" value="Genomic_DNA"/>
</dbReference>
<protein>
    <submittedName>
        <fullName evidence="1">Uncharacterized protein</fullName>
    </submittedName>
</protein>
<gene>
    <name evidence="1" type="ORF">L1987_19263</name>
</gene>
<proteinExistence type="predicted"/>
<comment type="caution">
    <text evidence="1">The sequence shown here is derived from an EMBL/GenBank/DDBJ whole genome shotgun (WGS) entry which is preliminary data.</text>
</comment>
<reference evidence="2" key="1">
    <citation type="journal article" date="2022" name="Mol. Ecol. Resour.">
        <title>The genomes of chicory, endive, great burdock and yacon provide insights into Asteraceae palaeo-polyploidization history and plant inulin production.</title>
        <authorList>
            <person name="Fan W."/>
            <person name="Wang S."/>
            <person name="Wang H."/>
            <person name="Wang A."/>
            <person name="Jiang F."/>
            <person name="Liu H."/>
            <person name="Zhao H."/>
            <person name="Xu D."/>
            <person name="Zhang Y."/>
        </authorList>
    </citation>
    <scope>NUCLEOTIDE SEQUENCE [LARGE SCALE GENOMIC DNA]</scope>
    <source>
        <strain evidence="2">cv. Yunnan</strain>
    </source>
</reference>
<name>A0ACB9IQ89_9ASTR</name>
<reference evidence="1 2" key="2">
    <citation type="journal article" date="2022" name="Mol. Ecol. Resour.">
        <title>The genomes of chicory, endive, great burdock and yacon provide insights into Asteraceae paleo-polyploidization history and plant inulin production.</title>
        <authorList>
            <person name="Fan W."/>
            <person name="Wang S."/>
            <person name="Wang H."/>
            <person name="Wang A."/>
            <person name="Jiang F."/>
            <person name="Liu H."/>
            <person name="Zhao H."/>
            <person name="Xu D."/>
            <person name="Zhang Y."/>
        </authorList>
    </citation>
    <scope>NUCLEOTIDE SEQUENCE [LARGE SCALE GENOMIC DNA]</scope>
    <source>
        <strain evidence="2">cv. Yunnan</strain>
        <tissue evidence="1">Leaves</tissue>
    </source>
</reference>